<evidence type="ECO:0000313" key="1">
    <source>
        <dbReference type="EMBL" id="MBL6449996.1"/>
    </source>
</evidence>
<accession>A0A937G7T5</accession>
<dbReference type="RefSeq" id="WP_202859540.1">
    <property type="nucleotide sequence ID" value="NZ_JAEUGD010000068.1"/>
</dbReference>
<proteinExistence type="predicted"/>
<comment type="caution">
    <text evidence="1">The sequence shown here is derived from an EMBL/GenBank/DDBJ whole genome shotgun (WGS) entry which is preliminary data.</text>
</comment>
<dbReference type="EMBL" id="JAEUGD010000068">
    <property type="protein sequence ID" value="MBL6449996.1"/>
    <property type="molecule type" value="Genomic_DNA"/>
</dbReference>
<protein>
    <submittedName>
        <fullName evidence="1">Uncharacterized protein</fullName>
    </submittedName>
</protein>
<dbReference type="AlphaFoldDB" id="A0A937G7T5"/>
<gene>
    <name evidence="1" type="ORF">JMN32_27025</name>
</gene>
<evidence type="ECO:0000313" key="2">
    <source>
        <dbReference type="Proteomes" id="UP000614216"/>
    </source>
</evidence>
<keyword evidence="2" id="KW-1185">Reference proteome</keyword>
<dbReference type="Proteomes" id="UP000614216">
    <property type="component" value="Unassembled WGS sequence"/>
</dbReference>
<sequence length="188" mass="22260">MTAVNKGFDPQLVQEYREKMEKQNRNYMVIESEDNTDEYVNFYFIGMYEGREVIYDAVIYTLRLHHHSELYEIAEHKAAQHFPEYKQIKYEEDENGDLEALDDLEEEIGLYMAEVIMELEEEGEIKVKEHVDIDPYIDFGIGLDAALNVEKITSEVISRFVNNYNEESLELDDTLYSFQLEEEDEKVI</sequence>
<reference evidence="1" key="1">
    <citation type="submission" date="2021-01" db="EMBL/GenBank/DDBJ databases">
        <title>Fulvivirga kasyanovii gen. nov., sp nov., a novel member of the phylum Bacteroidetes isolated from seawater in a mussel farm.</title>
        <authorList>
            <person name="Zhao L.-H."/>
            <person name="Wang Z.-J."/>
        </authorList>
    </citation>
    <scope>NUCLEOTIDE SEQUENCE</scope>
    <source>
        <strain evidence="1">29W222</strain>
    </source>
</reference>
<name>A0A937G7T5_9BACT</name>
<organism evidence="1 2">
    <name type="scientific">Fulvivirga marina</name>
    <dbReference type="NCBI Taxonomy" id="2494733"/>
    <lineage>
        <taxon>Bacteria</taxon>
        <taxon>Pseudomonadati</taxon>
        <taxon>Bacteroidota</taxon>
        <taxon>Cytophagia</taxon>
        <taxon>Cytophagales</taxon>
        <taxon>Fulvivirgaceae</taxon>
        <taxon>Fulvivirga</taxon>
    </lineage>
</organism>